<dbReference type="Proteomes" id="UP000001916">
    <property type="component" value="Chromosome"/>
</dbReference>
<name>D7BGK8_ALLS1</name>
<keyword evidence="2" id="KW-1185">Reference proteome</keyword>
<dbReference type="RefSeq" id="WP_013158377.1">
    <property type="nucleotide sequence ID" value="NC_014212.1"/>
</dbReference>
<dbReference type="Gene3D" id="3.40.50.150">
    <property type="entry name" value="Vaccinia Virus protein VP39"/>
    <property type="match status" value="1"/>
</dbReference>
<dbReference type="OrthoDB" id="2370471at2"/>
<organism evidence="1 2">
    <name type="scientific">Allomeiothermus silvanus (strain ATCC 700542 / DSM 9946 / NBRC 106475 / NCIMB 13440 / VI-R2)</name>
    <name type="common">Thermus silvanus</name>
    <dbReference type="NCBI Taxonomy" id="526227"/>
    <lineage>
        <taxon>Bacteria</taxon>
        <taxon>Thermotogati</taxon>
        <taxon>Deinococcota</taxon>
        <taxon>Deinococci</taxon>
        <taxon>Thermales</taxon>
        <taxon>Thermaceae</taxon>
        <taxon>Allomeiothermus</taxon>
    </lineage>
</organism>
<proteinExistence type="predicted"/>
<dbReference type="EMBL" id="CP002042">
    <property type="protein sequence ID" value="ADH63824.1"/>
    <property type="molecule type" value="Genomic_DNA"/>
</dbReference>
<evidence type="ECO:0000313" key="2">
    <source>
        <dbReference type="Proteomes" id="UP000001916"/>
    </source>
</evidence>
<dbReference type="KEGG" id="msv:Mesil_1949"/>
<dbReference type="SUPFAM" id="SSF53335">
    <property type="entry name" value="S-adenosyl-L-methionine-dependent methyltransferases"/>
    <property type="match status" value="1"/>
</dbReference>
<dbReference type="InterPro" id="IPR029063">
    <property type="entry name" value="SAM-dependent_MTases_sf"/>
</dbReference>
<dbReference type="STRING" id="526227.Mesil_1949"/>
<accession>D7BGK8</accession>
<evidence type="ECO:0000313" key="1">
    <source>
        <dbReference type="EMBL" id="ADH63824.1"/>
    </source>
</evidence>
<reference evidence="1 2" key="1">
    <citation type="journal article" date="2010" name="Stand. Genomic Sci.">
        <title>Complete genome sequence of Meiothermus silvanus type strain (VI-R2).</title>
        <authorList>
            <person name="Sikorski J."/>
            <person name="Tindall B.J."/>
            <person name="Lowry S."/>
            <person name="Lucas S."/>
            <person name="Nolan M."/>
            <person name="Copeland A."/>
            <person name="Glavina Del Rio T."/>
            <person name="Tice H."/>
            <person name="Cheng J.F."/>
            <person name="Han C."/>
            <person name="Pitluck S."/>
            <person name="Liolios K."/>
            <person name="Ivanova N."/>
            <person name="Mavromatis K."/>
            <person name="Mikhailova N."/>
            <person name="Pati A."/>
            <person name="Goodwin L."/>
            <person name="Chen A."/>
            <person name="Palaniappan K."/>
            <person name="Land M."/>
            <person name="Hauser L."/>
            <person name="Chang Y.J."/>
            <person name="Jeffries C.D."/>
            <person name="Rohde M."/>
            <person name="Goker M."/>
            <person name="Woyke T."/>
            <person name="Bristow J."/>
            <person name="Eisen J.A."/>
            <person name="Markowitz V."/>
            <person name="Hugenholtz P."/>
            <person name="Kyrpides N.C."/>
            <person name="Klenk H.P."/>
            <person name="Lapidus A."/>
        </authorList>
    </citation>
    <scope>NUCLEOTIDE SEQUENCE [LARGE SCALE GENOMIC DNA]</scope>
    <source>
        <strain evidence="2">ATCC 700542 / DSM 9946 / VI-R2</strain>
    </source>
</reference>
<dbReference type="CDD" id="cd02440">
    <property type="entry name" value="AdoMet_MTases"/>
    <property type="match status" value="1"/>
</dbReference>
<dbReference type="eggNOG" id="COG2227">
    <property type="taxonomic scope" value="Bacteria"/>
</dbReference>
<dbReference type="AlphaFoldDB" id="D7BGK8"/>
<sequence>MAVAPWLEILEKTWLEPNYRADLRTSPPDVFVDETRLDFAQLSWKELGRPYRVENYSVERKAWEAEHGREMPVLVQWQHFNRAFHSLFASDLPLRLEQTRQELRAAFAGFKLSEIGEAFEDWLQVRVWNKAHRVEDAVWDPRGKRALFEGLEVRRPSILFLGAAEGYEAMQLSAMYPGGEIVLVDYDAFCRDERFGKFPEAYPFLGYNPATGSWKTYHREDFRVDFVVEDIRNLNYGPEFDIVLSVGLLEHFPDSLKPMVVEWHRKFVKPGGYVILTTPRRQLKSKLFYRIMGRLMNYGYRELMDARQLGKYAHENGLEILRCGYIKAHNGVVARVR</sequence>
<evidence type="ECO:0008006" key="3">
    <source>
        <dbReference type="Google" id="ProtNLM"/>
    </source>
</evidence>
<gene>
    <name evidence="1" type="ordered locus">Mesil_1949</name>
</gene>
<dbReference type="Pfam" id="PF13489">
    <property type="entry name" value="Methyltransf_23"/>
    <property type="match status" value="1"/>
</dbReference>
<protein>
    <recommendedName>
        <fullName evidence="3">Methyltransferase type 11</fullName>
    </recommendedName>
</protein>
<dbReference type="HOGENOM" id="CLU_071025_0_0_0"/>